<evidence type="ECO:0000313" key="3">
    <source>
        <dbReference type="Proteomes" id="UP001369086"/>
    </source>
</evidence>
<organism evidence="2 3">
    <name type="scientific">Huso huso</name>
    <name type="common">Beluga</name>
    <name type="synonym">Acipenser huso</name>
    <dbReference type="NCBI Taxonomy" id="61971"/>
    <lineage>
        <taxon>Eukaryota</taxon>
        <taxon>Metazoa</taxon>
        <taxon>Chordata</taxon>
        <taxon>Craniata</taxon>
        <taxon>Vertebrata</taxon>
        <taxon>Euteleostomi</taxon>
        <taxon>Actinopterygii</taxon>
        <taxon>Chondrostei</taxon>
        <taxon>Acipenseriformes</taxon>
        <taxon>Acipenseridae</taxon>
        <taxon>Huso</taxon>
    </lineage>
</organism>
<dbReference type="Proteomes" id="UP001369086">
    <property type="component" value="Unassembled WGS sequence"/>
</dbReference>
<reference evidence="2 3" key="1">
    <citation type="submission" date="2021-05" db="EMBL/GenBank/DDBJ databases">
        <authorList>
            <person name="Zahm M."/>
            <person name="Klopp C."/>
            <person name="Cabau C."/>
            <person name="Kuhl H."/>
            <person name="Suciu R."/>
            <person name="Ciorpac M."/>
            <person name="Holostenco D."/>
            <person name="Gessner J."/>
            <person name="Wuertz S."/>
            <person name="Hohne C."/>
            <person name="Stock M."/>
            <person name="Gislard M."/>
            <person name="Lluch J."/>
            <person name="Milhes M."/>
            <person name="Lampietro C."/>
            <person name="Lopez Roques C."/>
            <person name="Donnadieu C."/>
            <person name="Du K."/>
            <person name="Schartl M."/>
            <person name="Guiguen Y."/>
        </authorList>
    </citation>
    <scope>NUCLEOTIDE SEQUENCE [LARGE SCALE GENOMIC DNA]</scope>
    <source>
        <strain evidence="2">Hh-F2</strain>
        <tissue evidence="2">Blood</tissue>
    </source>
</reference>
<name>A0ABR0YWY3_HUSHU</name>
<feature type="compositionally biased region" description="Basic and acidic residues" evidence="1">
    <location>
        <begin position="122"/>
        <end position="132"/>
    </location>
</feature>
<feature type="compositionally biased region" description="Polar residues" evidence="1">
    <location>
        <begin position="58"/>
        <end position="93"/>
    </location>
</feature>
<accession>A0ABR0YWY3</accession>
<feature type="compositionally biased region" description="Low complexity" evidence="1">
    <location>
        <begin position="7"/>
        <end position="27"/>
    </location>
</feature>
<feature type="compositionally biased region" description="Basic and acidic residues" evidence="1">
    <location>
        <begin position="28"/>
        <end position="52"/>
    </location>
</feature>
<keyword evidence="3" id="KW-1185">Reference proteome</keyword>
<proteinExistence type="predicted"/>
<feature type="compositionally biased region" description="Basic and acidic residues" evidence="1">
    <location>
        <begin position="98"/>
        <end position="115"/>
    </location>
</feature>
<dbReference type="EMBL" id="JAHFZB010000021">
    <property type="protein sequence ID" value="KAK6477107.1"/>
    <property type="molecule type" value="Genomic_DNA"/>
</dbReference>
<feature type="region of interest" description="Disordered" evidence="1">
    <location>
        <begin position="1"/>
        <end position="160"/>
    </location>
</feature>
<evidence type="ECO:0000256" key="1">
    <source>
        <dbReference type="SAM" id="MobiDB-lite"/>
    </source>
</evidence>
<sequence>MSDRESVSSGSSTSSQSSRSSNSSASSEDARAEKQRKVSPDNSRELSGNEKERKKHPTNSNPTSDNSIKADLNQGNKTQAQNSKDPSPTQPGNEQEETAEKKKPLSPSGEKEHSHGNIVKKTVSDEPEKDSINDGEGTDQEPKRQPPKHAKSAPSQVKYKARNQLLEEELSRIKARMNRTCSANLLKRPQRKLYHPFVWNSLHPYSDTYAIDYLLRLK</sequence>
<comment type="caution">
    <text evidence="2">The sequence shown here is derived from an EMBL/GenBank/DDBJ whole genome shotgun (WGS) entry which is preliminary data.</text>
</comment>
<protein>
    <submittedName>
        <fullName evidence="2">Uncharacterized protein</fullName>
    </submittedName>
</protein>
<evidence type="ECO:0000313" key="2">
    <source>
        <dbReference type="EMBL" id="KAK6477107.1"/>
    </source>
</evidence>
<gene>
    <name evidence="2" type="ORF">HHUSO_G21979</name>
</gene>